<proteinExistence type="predicted"/>
<reference evidence="1" key="1">
    <citation type="submission" date="2020-04" db="EMBL/GenBank/DDBJ databases">
        <authorList>
            <person name="Chiriac C."/>
            <person name="Salcher M."/>
            <person name="Ghai R."/>
            <person name="Kavagutti S V."/>
        </authorList>
    </citation>
    <scope>NUCLEOTIDE SEQUENCE</scope>
</reference>
<gene>
    <name evidence="1" type="ORF">UFOVP48_86</name>
</gene>
<protein>
    <submittedName>
        <fullName evidence="1">Uncharacterized protein</fullName>
    </submittedName>
</protein>
<accession>A0A6J5KRH5</accession>
<name>A0A6J5KRH5_9CAUD</name>
<organism evidence="1">
    <name type="scientific">uncultured Caudovirales phage</name>
    <dbReference type="NCBI Taxonomy" id="2100421"/>
    <lineage>
        <taxon>Viruses</taxon>
        <taxon>Duplodnaviria</taxon>
        <taxon>Heunggongvirae</taxon>
        <taxon>Uroviricota</taxon>
        <taxon>Caudoviricetes</taxon>
        <taxon>Peduoviridae</taxon>
        <taxon>Maltschvirus</taxon>
        <taxon>Maltschvirus maltsch</taxon>
    </lineage>
</organism>
<sequence>MGFATHLGPWLLGTVKDTTGTTAGSIRNIGATAVAQFKTVAYGDTTAQTQLAVLPAGASIQNIQFLITTAYTTTNPTLTIYVNGTAITAAITVASPAAGATGIASLAIGTTNPALVANVGSTDAIVSFTQANGGGTTGAGVLSIAYIVKGSDGATAPTTA</sequence>
<evidence type="ECO:0000313" key="1">
    <source>
        <dbReference type="EMBL" id="CAB4123805.1"/>
    </source>
</evidence>
<dbReference type="EMBL" id="LR796172">
    <property type="protein sequence ID" value="CAB4123805.1"/>
    <property type="molecule type" value="Genomic_DNA"/>
</dbReference>